<keyword evidence="2" id="KW-1133">Transmembrane helix</keyword>
<evidence type="ECO:0000313" key="4">
    <source>
        <dbReference type="Proteomes" id="UP001498398"/>
    </source>
</evidence>
<proteinExistence type="predicted"/>
<protein>
    <submittedName>
        <fullName evidence="3">Uncharacterized protein</fullName>
    </submittedName>
</protein>
<feature type="transmembrane region" description="Helical" evidence="2">
    <location>
        <begin position="43"/>
        <end position="66"/>
    </location>
</feature>
<keyword evidence="2" id="KW-0812">Transmembrane</keyword>
<feature type="region of interest" description="Disordered" evidence="1">
    <location>
        <begin position="102"/>
        <end position="123"/>
    </location>
</feature>
<accession>A0ABR1J7X2</accession>
<organism evidence="3 4">
    <name type="scientific">Marasmiellus scandens</name>
    <dbReference type="NCBI Taxonomy" id="2682957"/>
    <lineage>
        <taxon>Eukaryota</taxon>
        <taxon>Fungi</taxon>
        <taxon>Dikarya</taxon>
        <taxon>Basidiomycota</taxon>
        <taxon>Agaricomycotina</taxon>
        <taxon>Agaricomycetes</taxon>
        <taxon>Agaricomycetidae</taxon>
        <taxon>Agaricales</taxon>
        <taxon>Marasmiineae</taxon>
        <taxon>Omphalotaceae</taxon>
        <taxon>Marasmiellus</taxon>
    </lineage>
</organism>
<name>A0ABR1J7X2_9AGAR</name>
<dbReference type="EMBL" id="JBANRG010000026">
    <property type="protein sequence ID" value="KAK7453464.1"/>
    <property type="molecule type" value="Genomic_DNA"/>
</dbReference>
<comment type="caution">
    <text evidence="3">The sequence shown here is derived from an EMBL/GenBank/DDBJ whole genome shotgun (WGS) entry which is preliminary data.</text>
</comment>
<keyword evidence="4" id="KW-1185">Reference proteome</keyword>
<evidence type="ECO:0000313" key="3">
    <source>
        <dbReference type="EMBL" id="KAK7453464.1"/>
    </source>
</evidence>
<evidence type="ECO:0000256" key="1">
    <source>
        <dbReference type="SAM" id="MobiDB-lite"/>
    </source>
</evidence>
<gene>
    <name evidence="3" type="ORF">VKT23_011737</name>
</gene>
<keyword evidence="2" id="KW-0472">Membrane</keyword>
<dbReference type="Proteomes" id="UP001498398">
    <property type="component" value="Unassembled WGS sequence"/>
</dbReference>
<reference evidence="3 4" key="1">
    <citation type="submission" date="2024-01" db="EMBL/GenBank/DDBJ databases">
        <title>A draft genome for the cacao thread blight pathogen Marasmiellus scandens.</title>
        <authorList>
            <person name="Baruah I.K."/>
            <person name="Leung J."/>
            <person name="Bukari Y."/>
            <person name="Amoako-Attah I."/>
            <person name="Meinhardt L.W."/>
            <person name="Bailey B.A."/>
            <person name="Cohen S.P."/>
        </authorList>
    </citation>
    <scope>NUCLEOTIDE SEQUENCE [LARGE SCALE GENOMIC DNA]</scope>
    <source>
        <strain evidence="3 4">GH-19</strain>
    </source>
</reference>
<feature type="compositionally biased region" description="Polar residues" evidence="1">
    <location>
        <begin position="102"/>
        <end position="112"/>
    </location>
</feature>
<sequence length="199" mass="21684">MSPLGVMPLVNSSLAHYTLNDSASPTGDGTDFTSDFLRGWGTYSGLIFLISFTFAMAMFLFGWACARTAYSEANASLVHSADCLIGLATELEEQAQELNANREQLNASSVSNDMDAEDDDGDDEAQQLLQVDCTCPESEKIPECVGGGHDATNVIDEHTLMCLLLARFARFKARELQKENDARILRLLVESGFLAEESV</sequence>
<evidence type="ECO:0000256" key="2">
    <source>
        <dbReference type="SAM" id="Phobius"/>
    </source>
</evidence>
<feature type="compositionally biased region" description="Acidic residues" evidence="1">
    <location>
        <begin position="114"/>
        <end position="123"/>
    </location>
</feature>